<evidence type="ECO:0000313" key="4">
    <source>
        <dbReference type="Proteomes" id="UP000051886"/>
    </source>
</evidence>
<dbReference type="AlphaFoldDB" id="A0A0R2L9W0"/>
<dbReference type="InterPro" id="IPR003501">
    <property type="entry name" value="PTS_EIIB_2/3"/>
</dbReference>
<feature type="domain" description="Phosphotransferase system EIIB component type 2/3" evidence="2">
    <location>
        <begin position="3"/>
        <end position="60"/>
    </location>
</feature>
<dbReference type="Proteomes" id="UP000051886">
    <property type="component" value="Unassembled WGS sequence"/>
</dbReference>
<name>A0A0R2L9W0_9LACO</name>
<dbReference type="STRING" id="449659.IV66_GL001965"/>
<evidence type="ECO:0000313" key="3">
    <source>
        <dbReference type="EMBL" id="KRN98632.1"/>
    </source>
</evidence>
<accession>A0A0R2L9W0</accession>
<protein>
    <submittedName>
        <fullName evidence="3">PTS system galactitol-specific transporter subunit IIB</fullName>
    </submittedName>
</protein>
<dbReference type="Gene3D" id="3.40.50.2300">
    <property type="match status" value="1"/>
</dbReference>
<reference evidence="3 4" key="1">
    <citation type="journal article" date="2015" name="Genome Announc.">
        <title>Expanding the biotechnology potential of lactobacilli through comparative genomics of 213 strains and associated genera.</title>
        <authorList>
            <person name="Sun Z."/>
            <person name="Harris H.M."/>
            <person name="McCann A."/>
            <person name="Guo C."/>
            <person name="Argimon S."/>
            <person name="Zhang W."/>
            <person name="Yang X."/>
            <person name="Jeffery I.B."/>
            <person name="Cooney J.C."/>
            <person name="Kagawa T.F."/>
            <person name="Liu W."/>
            <person name="Song Y."/>
            <person name="Salvetti E."/>
            <person name="Wrobel A."/>
            <person name="Rasinkangas P."/>
            <person name="Parkhill J."/>
            <person name="Rea M.C."/>
            <person name="O'Sullivan O."/>
            <person name="Ritari J."/>
            <person name="Douillard F.P."/>
            <person name="Paul Ross R."/>
            <person name="Yang R."/>
            <person name="Briner A.E."/>
            <person name="Felis G.E."/>
            <person name="de Vos W.M."/>
            <person name="Barrangou R."/>
            <person name="Klaenhammer T.R."/>
            <person name="Caufield P.W."/>
            <person name="Cui Y."/>
            <person name="Zhang H."/>
            <person name="O'Toole P.W."/>
        </authorList>
    </citation>
    <scope>NUCLEOTIDE SEQUENCE [LARGE SCALE GENOMIC DNA]</scope>
    <source>
        <strain evidence="3 4">NBRC 103219</strain>
    </source>
</reference>
<dbReference type="EMBL" id="JQCN01000045">
    <property type="protein sequence ID" value="KRN98632.1"/>
    <property type="molecule type" value="Genomic_DNA"/>
</dbReference>
<dbReference type="GO" id="GO:0009401">
    <property type="term" value="P:phosphoenolpyruvate-dependent sugar phosphotransferase system"/>
    <property type="evidence" value="ECO:0007669"/>
    <property type="project" value="InterPro"/>
</dbReference>
<dbReference type="InterPro" id="IPR036095">
    <property type="entry name" value="PTS_EIIB-like_sf"/>
</dbReference>
<dbReference type="PATRIC" id="fig|449659.4.peg.2014"/>
<sequence>MIKILAACGAGVNSSHQIKDALEREMGDRGYDVQCDAVMVKDITEDKISNYDIFTPIAKTDLGFTPSIPVIDAGPILYRIPAMAKPVYDKVEETIKDKGLK</sequence>
<gene>
    <name evidence="3" type="ORF">IV66_GL001965</name>
</gene>
<dbReference type="Pfam" id="PF02302">
    <property type="entry name" value="PTS_IIB"/>
    <property type="match status" value="1"/>
</dbReference>
<dbReference type="GO" id="GO:0008982">
    <property type="term" value="F:protein-N(PI)-phosphohistidine-sugar phosphotransferase activity"/>
    <property type="evidence" value="ECO:0007669"/>
    <property type="project" value="InterPro"/>
</dbReference>
<proteinExistence type="predicted"/>
<organism evidence="3 4">
    <name type="scientific">Ligilactobacillus pobuzihii</name>
    <dbReference type="NCBI Taxonomy" id="449659"/>
    <lineage>
        <taxon>Bacteria</taxon>
        <taxon>Bacillati</taxon>
        <taxon>Bacillota</taxon>
        <taxon>Bacilli</taxon>
        <taxon>Lactobacillales</taxon>
        <taxon>Lactobacillaceae</taxon>
        <taxon>Ligilactobacillus</taxon>
    </lineage>
</organism>
<evidence type="ECO:0000256" key="1">
    <source>
        <dbReference type="ARBA" id="ARBA00022679"/>
    </source>
</evidence>
<keyword evidence="4" id="KW-1185">Reference proteome</keyword>
<keyword evidence="1" id="KW-0808">Transferase</keyword>
<evidence type="ECO:0000259" key="2">
    <source>
        <dbReference type="Pfam" id="PF02302"/>
    </source>
</evidence>
<dbReference type="SUPFAM" id="SSF52794">
    <property type="entry name" value="PTS system IIB component-like"/>
    <property type="match status" value="1"/>
</dbReference>
<comment type="caution">
    <text evidence="3">The sequence shown here is derived from an EMBL/GenBank/DDBJ whole genome shotgun (WGS) entry which is preliminary data.</text>
</comment>